<evidence type="ECO:0000313" key="1">
    <source>
        <dbReference type="EMBL" id="AYV84789.1"/>
    </source>
</evidence>
<organism evidence="1">
    <name type="scientific">Hyperionvirus sp</name>
    <dbReference type="NCBI Taxonomy" id="2487770"/>
    <lineage>
        <taxon>Viruses</taxon>
        <taxon>Varidnaviria</taxon>
        <taxon>Bamfordvirae</taxon>
        <taxon>Nucleocytoviricota</taxon>
        <taxon>Megaviricetes</taxon>
        <taxon>Imitervirales</taxon>
        <taxon>Mimiviridae</taxon>
        <taxon>Klosneuvirinae</taxon>
    </lineage>
</organism>
<sequence length="36" mass="4280">METLTDDGRWVDSCENHLVICIVSNHMIWMGCVEWR</sequence>
<protein>
    <submittedName>
        <fullName evidence="1">Uncharacterized protein</fullName>
    </submittedName>
</protein>
<name>A0A3G5AHA9_9VIRU</name>
<reference evidence="1" key="1">
    <citation type="submission" date="2018-10" db="EMBL/GenBank/DDBJ databases">
        <title>Hidden diversity of soil giant viruses.</title>
        <authorList>
            <person name="Schulz F."/>
            <person name="Alteio L."/>
            <person name="Goudeau D."/>
            <person name="Ryan E.M."/>
            <person name="Malmstrom R.R."/>
            <person name="Blanchard J."/>
            <person name="Woyke T."/>
        </authorList>
    </citation>
    <scope>NUCLEOTIDE SEQUENCE</scope>
    <source>
        <strain evidence="1">HYV1</strain>
    </source>
</reference>
<dbReference type="EMBL" id="MK072421">
    <property type="protein sequence ID" value="AYV84789.1"/>
    <property type="molecule type" value="Genomic_DNA"/>
</dbReference>
<gene>
    <name evidence="1" type="ORF">Hyperionvirus39_9</name>
</gene>
<accession>A0A3G5AHA9</accession>
<proteinExistence type="predicted"/>